<evidence type="ECO:0000259" key="4">
    <source>
        <dbReference type="Pfam" id="PF17782"/>
    </source>
</evidence>
<reference evidence="6" key="1">
    <citation type="submission" date="2017-05" db="EMBL/GenBank/DDBJ databases">
        <authorList>
            <person name="Sung H."/>
        </authorList>
    </citation>
    <scope>NUCLEOTIDE SEQUENCE [LARGE SCALE GENOMIC DNA]</scope>
    <source>
        <strain evidence="6">AR23208</strain>
    </source>
</reference>
<dbReference type="NCBIfam" id="TIGR00732">
    <property type="entry name" value="dprA"/>
    <property type="match status" value="1"/>
</dbReference>
<dbReference type="Pfam" id="PF02481">
    <property type="entry name" value="DNA_processg_A"/>
    <property type="match status" value="1"/>
</dbReference>
<protein>
    <submittedName>
        <fullName evidence="5">DNA protecting protein DprA</fullName>
    </submittedName>
</protein>
<evidence type="ECO:0000256" key="2">
    <source>
        <dbReference type="SAM" id="MobiDB-lite"/>
    </source>
</evidence>
<dbReference type="InterPro" id="IPR003488">
    <property type="entry name" value="DprA"/>
</dbReference>
<dbReference type="InterPro" id="IPR041614">
    <property type="entry name" value="DprA_WH"/>
</dbReference>
<evidence type="ECO:0000313" key="5">
    <source>
        <dbReference type="EMBL" id="ARU62444.1"/>
    </source>
</evidence>
<proteinExistence type="inferred from homology"/>
<sequence length="383" mass="40748">MRVDDILLWLSVSPGVGAVSVRRLHDYLGSWEKVWAAGEAEMKAAGVKNAIIRSLLAARAHFDPVAVRRQFEPEGVRYVSQVHAEYPEILHTLYDPPAGLFVIGMIPGTGSDALAVVGARTLTSYGRLATERLVTELAQSGLTIVSGLARGIDTAAHGATLQAGGRTVAVLGSGVLQIYPRENVPLAHRIADGHGAVVSEYPPHTPGRPQNFPIRNRIISGLAQATLVVEAGEKSGSLITADQALEQGRDVYAVPGPITSPPSIGTNRLIQQGAKLVLTASDILEDYSLSFQDTQSGENAGNHGSSELNSAFSPLQSPLQNHPAHSSEALLLLKSLGYEEATLDDLHHRTGMPPGLLHSTLLRLQLQGVISALPGNRFLRVKT</sequence>
<dbReference type="Pfam" id="PF17782">
    <property type="entry name" value="WHD_DprA"/>
    <property type="match status" value="1"/>
</dbReference>
<gene>
    <name evidence="5" type="ORF">CBW65_16880</name>
</gene>
<dbReference type="Proteomes" id="UP000195437">
    <property type="component" value="Chromosome"/>
</dbReference>
<evidence type="ECO:0000313" key="6">
    <source>
        <dbReference type="Proteomes" id="UP000195437"/>
    </source>
</evidence>
<organism evidence="5 6">
    <name type="scientific">Tumebacillus avium</name>
    <dbReference type="NCBI Taxonomy" id="1903704"/>
    <lineage>
        <taxon>Bacteria</taxon>
        <taxon>Bacillati</taxon>
        <taxon>Bacillota</taxon>
        <taxon>Bacilli</taxon>
        <taxon>Bacillales</taxon>
        <taxon>Alicyclobacillaceae</taxon>
        <taxon>Tumebacillus</taxon>
    </lineage>
</organism>
<keyword evidence="6" id="KW-1185">Reference proteome</keyword>
<dbReference type="Gene3D" id="3.40.50.450">
    <property type="match status" value="1"/>
</dbReference>
<dbReference type="AlphaFoldDB" id="A0A1Y0ISX6"/>
<comment type="similarity">
    <text evidence="1">Belongs to the DprA/Smf family.</text>
</comment>
<dbReference type="InterPro" id="IPR057666">
    <property type="entry name" value="DrpA_SLOG"/>
</dbReference>
<dbReference type="PANTHER" id="PTHR43022:SF1">
    <property type="entry name" value="PROTEIN SMF"/>
    <property type="match status" value="1"/>
</dbReference>
<feature type="region of interest" description="Disordered" evidence="2">
    <location>
        <begin position="294"/>
        <end position="320"/>
    </location>
</feature>
<dbReference type="InterPro" id="IPR036388">
    <property type="entry name" value="WH-like_DNA-bd_sf"/>
</dbReference>
<dbReference type="Gene3D" id="1.10.10.10">
    <property type="entry name" value="Winged helix-like DNA-binding domain superfamily/Winged helix DNA-binding domain"/>
    <property type="match status" value="1"/>
</dbReference>
<dbReference type="PANTHER" id="PTHR43022">
    <property type="entry name" value="PROTEIN SMF"/>
    <property type="match status" value="1"/>
</dbReference>
<feature type="domain" description="Smf/DprA SLOG" evidence="3">
    <location>
        <begin position="79"/>
        <end position="287"/>
    </location>
</feature>
<dbReference type="RefSeq" id="WP_087457803.1">
    <property type="nucleotide sequence ID" value="NZ_CP021434.1"/>
</dbReference>
<feature type="domain" description="DprA winged helix" evidence="4">
    <location>
        <begin position="320"/>
        <end position="376"/>
    </location>
</feature>
<dbReference type="OrthoDB" id="9785707at2"/>
<dbReference type="SUPFAM" id="SSF102405">
    <property type="entry name" value="MCP/YpsA-like"/>
    <property type="match status" value="1"/>
</dbReference>
<dbReference type="GO" id="GO:0009294">
    <property type="term" value="P:DNA-mediated transformation"/>
    <property type="evidence" value="ECO:0007669"/>
    <property type="project" value="InterPro"/>
</dbReference>
<evidence type="ECO:0000259" key="3">
    <source>
        <dbReference type="Pfam" id="PF02481"/>
    </source>
</evidence>
<name>A0A1Y0ISX6_9BACL</name>
<dbReference type="EMBL" id="CP021434">
    <property type="protein sequence ID" value="ARU62444.1"/>
    <property type="molecule type" value="Genomic_DNA"/>
</dbReference>
<evidence type="ECO:0000256" key="1">
    <source>
        <dbReference type="ARBA" id="ARBA00006525"/>
    </source>
</evidence>
<accession>A0A1Y0ISX6</accession>
<dbReference type="KEGG" id="tum:CBW65_16880"/>